<keyword evidence="1" id="KW-0812">Transmembrane</keyword>
<dbReference type="GO" id="GO:0004175">
    <property type="term" value="F:endopeptidase activity"/>
    <property type="evidence" value="ECO:0007669"/>
    <property type="project" value="UniProtKB-ARBA"/>
</dbReference>
<dbReference type="Proteomes" id="UP000612349">
    <property type="component" value="Unassembled WGS sequence"/>
</dbReference>
<dbReference type="InterPro" id="IPR003675">
    <property type="entry name" value="Rce1/LyrA-like_dom"/>
</dbReference>
<evidence type="ECO:0000313" key="3">
    <source>
        <dbReference type="EMBL" id="GGD55153.1"/>
    </source>
</evidence>
<evidence type="ECO:0000256" key="1">
    <source>
        <dbReference type="SAM" id="Phobius"/>
    </source>
</evidence>
<evidence type="ECO:0000313" key="4">
    <source>
        <dbReference type="Proteomes" id="UP000612349"/>
    </source>
</evidence>
<evidence type="ECO:0000259" key="2">
    <source>
        <dbReference type="Pfam" id="PF02517"/>
    </source>
</evidence>
<dbReference type="AlphaFoldDB" id="A0A916YPN3"/>
<feature type="transmembrane region" description="Helical" evidence="1">
    <location>
        <begin position="193"/>
        <end position="214"/>
    </location>
</feature>
<protein>
    <submittedName>
        <fullName evidence="3">Abortive infection protein</fullName>
    </submittedName>
</protein>
<accession>A0A916YPN3</accession>
<dbReference type="GO" id="GO:0080120">
    <property type="term" value="P:CAAX-box protein maturation"/>
    <property type="evidence" value="ECO:0007669"/>
    <property type="project" value="UniProtKB-ARBA"/>
</dbReference>
<reference evidence="3" key="1">
    <citation type="journal article" date="2014" name="Int. J. Syst. Evol. Microbiol.">
        <title>Complete genome sequence of Corynebacterium casei LMG S-19264T (=DSM 44701T), isolated from a smear-ripened cheese.</title>
        <authorList>
            <consortium name="US DOE Joint Genome Institute (JGI-PGF)"/>
            <person name="Walter F."/>
            <person name="Albersmeier A."/>
            <person name="Kalinowski J."/>
            <person name="Ruckert C."/>
        </authorList>
    </citation>
    <scope>NUCLEOTIDE SEQUENCE</scope>
    <source>
        <strain evidence="3">CGMCC 1.15360</strain>
    </source>
</reference>
<name>A0A916YPN3_9SPHN</name>
<feature type="transmembrane region" description="Helical" evidence="1">
    <location>
        <begin position="127"/>
        <end position="152"/>
    </location>
</feature>
<dbReference type="OrthoDB" id="378663at2"/>
<dbReference type="Pfam" id="PF02517">
    <property type="entry name" value="Rce1-like"/>
    <property type="match status" value="1"/>
</dbReference>
<feature type="transmembrane region" description="Helical" evidence="1">
    <location>
        <begin position="164"/>
        <end position="187"/>
    </location>
</feature>
<feature type="transmembrane region" description="Helical" evidence="1">
    <location>
        <begin position="88"/>
        <end position="107"/>
    </location>
</feature>
<keyword evidence="4" id="KW-1185">Reference proteome</keyword>
<feature type="transmembrane region" description="Helical" evidence="1">
    <location>
        <begin position="7"/>
        <end position="24"/>
    </location>
</feature>
<organism evidence="3 4">
    <name type="scientific">Croceicoccus mobilis</name>
    <dbReference type="NCBI Taxonomy" id="1703339"/>
    <lineage>
        <taxon>Bacteria</taxon>
        <taxon>Pseudomonadati</taxon>
        <taxon>Pseudomonadota</taxon>
        <taxon>Alphaproteobacteria</taxon>
        <taxon>Sphingomonadales</taxon>
        <taxon>Erythrobacteraceae</taxon>
        <taxon>Croceicoccus</taxon>
    </lineage>
</organism>
<sequence>MRVKHWQLILLLGLVGVASLMLLPMELLVDTELSPIALRALALIQPAILTCLAVLVGSLTAPKIGLQAPAIRAVVDGESPLPALKRQWLPALVVGVIGAAVLVLYQLGPGSSLTGSTGFDTPLLTRVLYGGITEEIMTRWGLVSLFAWLGWLMWRKPASLPPGIAAMAVGLAAALFAAGHLPTLYALESGADGALVMAVLLGNAIPGILFGMLFVRRGLEAAMMAHMATHLLAAVVLAVV</sequence>
<dbReference type="EMBL" id="BMIP01000001">
    <property type="protein sequence ID" value="GGD55153.1"/>
    <property type="molecule type" value="Genomic_DNA"/>
</dbReference>
<keyword evidence="1" id="KW-1133">Transmembrane helix</keyword>
<keyword evidence="1" id="KW-0472">Membrane</keyword>
<gene>
    <name evidence="3" type="ORF">GCM10010990_00340</name>
</gene>
<reference evidence="3" key="2">
    <citation type="submission" date="2020-09" db="EMBL/GenBank/DDBJ databases">
        <authorList>
            <person name="Sun Q."/>
            <person name="Zhou Y."/>
        </authorList>
    </citation>
    <scope>NUCLEOTIDE SEQUENCE</scope>
    <source>
        <strain evidence="3">CGMCC 1.15360</strain>
    </source>
</reference>
<feature type="transmembrane region" description="Helical" evidence="1">
    <location>
        <begin position="36"/>
        <end position="56"/>
    </location>
</feature>
<dbReference type="RefSeq" id="WP_066772207.1">
    <property type="nucleotide sequence ID" value="NZ_BMIP01000001.1"/>
</dbReference>
<feature type="domain" description="CAAX prenyl protease 2/Lysostaphin resistance protein A-like" evidence="2">
    <location>
        <begin position="123"/>
        <end position="231"/>
    </location>
</feature>
<comment type="caution">
    <text evidence="3">The sequence shown here is derived from an EMBL/GenBank/DDBJ whole genome shotgun (WGS) entry which is preliminary data.</text>
</comment>
<proteinExistence type="predicted"/>